<evidence type="ECO:0000256" key="3">
    <source>
        <dbReference type="ARBA" id="ARBA00022795"/>
    </source>
</evidence>
<dbReference type="InterPro" id="IPR021136">
    <property type="entry name" value="Flagellar_hook_control-like_C"/>
</dbReference>
<dbReference type="Gene3D" id="3.30.750.140">
    <property type="match status" value="1"/>
</dbReference>
<dbReference type="GO" id="GO:0009424">
    <property type="term" value="C:bacterial-type flagellum hook"/>
    <property type="evidence" value="ECO:0007669"/>
    <property type="project" value="InterPro"/>
</dbReference>
<evidence type="ECO:0000313" key="7">
    <source>
        <dbReference type="Proteomes" id="UP000054926"/>
    </source>
</evidence>
<dbReference type="PANTHER" id="PTHR37533:SF2">
    <property type="entry name" value="FLAGELLAR HOOK-LENGTH CONTROL PROTEIN"/>
    <property type="match status" value="1"/>
</dbReference>
<comment type="caution">
    <text evidence="6">The sequence shown here is derived from an EMBL/GenBank/DDBJ whole genome shotgun (WGS) entry which is preliminary data.</text>
</comment>
<dbReference type="EMBL" id="LNYY01000019">
    <property type="protein sequence ID" value="KTD68171.1"/>
    <property type="molecule type" value="Genomic_DNA"/>
</dbReference>
<dbReference type="PANTHER" id="PTHR37533">
    <property type="entry name" value="FLAGELLAR HOOK-LENGTH CONTROL PROTEIN"/>
    <property type="match status" value="1"/>
</dbReference>
<evidence type="ECO:0000256" key="2">
    <source>
        <dbReference type="ARBA" id="ARBA00009149"/>
    </source>
</evidence>
<reference evidence="6 7" key="1">
    <citation type="submission" date="2015-11" db="EMBL/GenBank/DDBJ databases">
        <title>Genomic analysis of 38 Legionella species identifies large and diverse effector repertoires.</title>
        <authorList>
            <person name="Burstein D."/>
            <person name="Amaro F."/>
            <person name="Zusman T."/>
            <person name="Lifshitz Z."/>
            <person name="Cohen O."/>
            <person name="Gilbert J.A."/>
            <person name="Pupko T."/>
            <person name="Shuman H.A."/>
            <person name="Segal G."/>
        </authorList>
    </citation>
    <scope>NUCLEOTIDE SEQUENCE [LARGE SCALE GENOMIC DNA]</scope>
    <source>
        <strain evidence="6 7">IMVS3376</strain>
    </source>
</reference>
<dbReference type="InterPro" id="IPR052563">
    <property type="entry name" value="FliK"/>
</dbReference>
<evidence type="ECO:0000256" key="1">
    <source>
        <dbReference type="ARBA" id="ARBA00003944"/>
    </source>
</evidence>
<keyword evidence="7" id="KW-1185">Reference proteome</keyword>
<proteinExistence type="inferred from homology"/>
<keyword evidence="3" id="KW-1005">Bacterial flagellum biogenesis</keyword>
<dbReference type="InterPro" id="IPR038610">
    <property type="entry name" value="FliK-like_C_sf"/>
</dbReference>
<comment type="function">
    <text evidence="1">Controls the length of the flagellar hook.</text>
</comment>
<protein>
    <submittedName>
        <fullName evidence="6">Putative flagellar hook-length control protein</fullName>
    </submittedName>
</protein>
<dbReference type="Proteomes" id="UP000054926">
    <property type="component" value="Unassembled WGS sequence"/>
</dbReference>
<evidence type="ECO:0000256" key="4">
    <source>
        <dbReference type="SAM" id="MobiDB-lite"/>
    </source>
</evidence>
<dbReference type="GO" id="GO:0044780">
    <property type="term" value="P:bacterial-type flagellum assembly"/>
    <property type="evidence" value="ECO:0007669"/>
    <property type="project" value="InterPro"/>
</dbReference>
<dbReference type="CDD" id="cd17470">
    <property type="entry name" value="T3SS_Flik_C"/>
    <property type="match status" value="1"/>
</dbReference>
<dbReference type="OrthoDB" id="1792985at2"/>
<keyword evidence="6" id="KW-0969">Cilium</keyword>
<dbReference type="STRING" id="947033.Lste_1329"/>
<keyword evidence="6" id="KW-0282">Flagellum</keyword>
<accession>A0A0W0ZGC1</accession>
<dbReference type="InterPro" id="IPR001635">
    <property type="entry name" value="Flag_hook_Flik"/>
</dbReference>
<organism evidence="6 7">
    <name type="scientific">Legionella steelei</name>
    <dbReference type="NCBI Taxonomy" id="947033"/>
    <lineage>
        <taxon>Bacteria</taxon>
        <taxon>Pseudomonadati</taxon>
        <taxon>Pseudomonadota</taxon>
        <taxon>Gammaproteobacteria</taxon>
        <taxon>Legionellales</taxon>
        <taxon>Legionellaceae</taxon>
        <taxon>Legionella</taxon>
    </lineage>
</organism>
<name>A0A0W0ZGC1_9GAMM</name>
<dbReference type="PRINTS" id="PR01007">
    <property type="entry name" value="FLGHOOKFLIK"/>
</dbReference>
<dbReference type="PATRIC" id="fig|947033.5.peg.1415"/>
<feature type="compositionally biased region" description="Acidic residues" evidence="4">
    <location>
        <begin position="93"/>
        <end position="102"/>
    </location>
</feature>
<sequence>MTDLNALLNLPGFADFFSNNSSCDNLIDGDILTGPVEKTQSGIQNPLPTIDLKDPNAFILLLSHVVEKISNYQEANEVTGELNQSSSEIVNAETEESVEEDSEKQTIHEMENNVAVSWISSQYYQQEIEKNRAPEQEYNPIDLLKCPEQNEEKLLPTSVQIKESQIQADETISRNDALIEEIQQIDVLKNIEKDIQESDIQALEQQPAVVEVRSSLLQDTDLIVNSELPQIITNTLLSPAEPIENSKDLKNSVPYSKKMELMTSNIHLESKLSDLESPLEEKNTNQTISFQSLVNEKEKAVPHLTSTTTLSSFAIENTDGAKLQLMGQVVTNEARVDVSMEGRTPILDNVSQTLMIPIEVDKPEWSKQFSDQIIWLGQQDVKSAVIKINPEYLGPLEINIKVTNDTASINIVTHNHHVRDIIDQSLPRLQAMMADQGLNLSEVQIDSDANPRRFSQQNDSTQEQLTQTFEDEIGVTPLKNKGKMKGLVDYFA</sequence>
<dbReference type="Pfam" id="PF02120">
    <property type="entry name" value="Flg_hook"/>
    <property type="match status" value="1"/>
</dbReference>
<evidence type="ECO:0000313" key="6">
    <source>
        <dbReference type="EMBL" id="KTD68171.1"/>
    </source>
</evidence>
<feature type="region of interest" description="Disordered" evidence="4">
    <location>
        <begin position="80"/>
        <end position="104"/>
    </location>
</feature>
<evidence type="ECO:0000259" key="5">
    <source>
        <dbReference type="Pfam" id="PF02120"/>
    </source>
</evidence>
<gene>
    <name evidence="6" type="ORF">Lste_1329</name>
</gene>
<keyword evidence="6" id="KW-0966">Cell projection</keyword>
<feature type="domain" description="Flagellar hook-length control protein-like C-terminal" evidence="5">
    <location>
        <begin position="372"/>
        <end position="451"/>
    </location>
</feature>
<dbReference type="AlphaFoldDB" id="A0A0W0ZGC1"/>
<comment type="similarity">
    <text evidence="2">Belongs to the FliK family.</text>
</comment>